<feature type="region of interest" description="Disordered" evidence="6">
    <location>
        <begin position="390"/>
        <end position="465"/>
    </location>
</feature>
<feature type="compositionally biased region" description="Polar residues" evidence="6">
    <location>
        <begin position="444"/>
        <end position="454"/>
    </location>
</feature>
<evidence type="ECO:0000256" key="1">
    <source>
        <dbReference type="ARBA" id="ARBA00004126"/>
    </source>
</evidence>
<keyword evidence="9" id="KW-1185">Reference proteome</keyword>
<dbReference type="GO" id="GO:0071763">
    <property type="term" value="P:nuclear membrane organization"/>
    <property type="evidence" value="ECO:0007669"/>
    <property type="project" value="TreeGrafter"/>
</dbReference>
<evidence type="ECO:0000259" key="7">
    <source>
        <dbReference type="Pfam" id="PF09402"/>
    </source>
</evidence>
<evidence type="ECO:0000256" key="2">
    <source>
        <dbReference type="ARBA" id="ARBA00022692"/>
    </source>
</evidence>
<dbReference type="AlphaFoldDB" id="A0A1Y2DEM2"/>
<dbReference type="Pfam" id="PF09402">
    <property type="entry name" value="MSC"/>
    <property type="match status" value="1"/>
</dbReference>
<dbReference type="PANTHER" id="PTHR47808:SF2">
    <property type="entry name" value="LEM DOMAIN-CONTAINING PROTEIN 2"/>
    <property type="match status" value="1"/>
</dbReference>
<evidence type="ECO:0000256" key="6">
    <source>
        <dbReference type="SAM" id="MobiDB-lite"/>
    </source>
</evidence>
<keyword evidence="2" id="KW-0812">Transmembrane</keyword>
<comment type="subcellular location">
    <subcellularLocation>
        <location evidence="1">Nucleus membrane</location>
    </subcellularLocation>
</comment>
<keyword evidence="3" id="KW-1133">Transmembrane helix</keyword>
<dbReference type="OrthoDB" id="2503928at2759"/>
<feature type="domain" description="Man1/Src1-like C-terminal" evidence="7">
    <location>
        <begin position="551"/>
        <end position="988"/>
    </location>
</feature>
<dbReference type="InterPro" id="IPR011015">
    <property type="entry name" value="LEM/LEM-like_dom_sf"/>
</dbReference>
<evidence type="ECO:0000313" key="8">
    <source>
        <dbReference type="EMBL" id="ORY57647.1"/>
    </source>
</evidence>
<dbReference type="Proteomes" id="UP000193920">
    <property type="component" value="Unassembled WGS sequence"/>
</dbReference>
<feature type="region of interest" description="Disordered" evidence="6">
    <location>
        <begin position="360"/>
        <end position="379"/>
    </location>
</feature>
<feature type="compositionally biased region" description="Acidic residues" evidence="6">
    <location>
        <begin position="262"/>
        <end position="271"/>
    </location>
</feature>
<name>A0A1Y2DEM2_9FUNG</name>
<keyword evidence="5" id="KW-0539">Nucleus</keyword>
<evidence type="ECO:0000313" key="9">
    <source>
        <dbReference type="Proteomes" id="UP000193920"/>
    </source>
</evidence>
<evidence type="ECO:0000256" key="3">
    <source>
        <dbReference type="ARBA" id="ARBA00022989"/>
    </source>
</evidence>
<feature type="compositionally biased region" description="Polar residues" evidence="6">
    <location>
        <begin position="396"/>
        <end position="411"/>
    </location>
</feature>
<feature type="compositionally biased region" description="Basic and acidic residues" evidence="6">
    <location>
        <begin position="1084"/>
        <end position="1094"/>
    </location>
</feature>
<dbReference type="GO" id="GO:0005637">
    <property type="term" value="C:nuclear inner membrane"/>
    <property type="evidence" value="ECO:0007669"/>
    <property type="project" value="InterPro"/>
</dbReference>
<organism evidence="8 9">
    <name type="scientific">Neocallimastix californiae</name>
    <dbReference type="NCBI Taxonomy" id="1754190"/>
    <lineage>
        <taxon>Eukaryota</taxon>
        <taxon>Fungi</taxon>
        <taxon>Fungi incertae sedis</taxon>
        <taxon>Chytridiomycota</taxon>
        <taxon>Chytridiomycota incertae sedis</taxon>
        <taxon>Neocallimastigomycetes</taxon>
        <taxon>Neocallimastigales</taxon>
        <taxon>Neocallimastigaceae</taxon>
        <taxon>Neocallimastix</taxon>
    </lineage>
</organism>
<evidence type="ECO:0000256" key="5">
    <source>
        <dbReference type="ARBA" id="ARBA00023242"/>
    </source>
</evidence>
<dbReference type="GO" id="GO:0005783">
    <property type="term" value="C:endoplasmic reticulum"/>
    <property type="evidence" value="ECO:0007669"/>
    <property type="project" value="TreeGrafter"/>
</dbReference>
<feature type="region of interest" description="Disordered" evidence="6">
    <location>
        <begin position="203"/>
        <end position="248"/>
    </location>
</feature>
<feature type="region of interest" description="Disordered" evidence="6">
    <location>
        <begin position="1084"/>
        <end position="1121"/>
    </location>
</feature>
<dbReference type="GO" id="GO:0034399">
    <property type="term" value="C:nuclear periphery"/>
    <property type="evidence" value="ECO:0007669"/>
    <property type="project" value="TreeGrafter"/>
</dbReference>
<feature type="region of interest" description="Disordered" evidence="6">
    <location>
        <begin position="305"/>
        <end position="332"/>
    </location>
</feature>
<dbReference type="STRING" id="1754190.A0A1Y2DEM2"/>
<feature type="region of interest" description="Disordered" evidence="6">
    <location>
        <begin position="262"/>
        <end position="286"/>
    </location>
</feature>
<dbReference type="Gene3D" id="1.10.720.40">
    <property type="match status" value="1"/>
</dbReference>
<feature type="compositionally biased region" description="Polar residues" evidence="6">
    <location>
        <begin position="1042"/>
        <end position="1054"/>
    </location>
</feature>
<dbReference type="EMBL" id="MCOG01000069">
    <property type="protein sequence ID" value="ORY57647.1"/>
    <property type="molecule type" value="Genomic_DNA"/>
</dbReference>
<keyword evidence="4" id="KW-0472">Membrane</keyword>
<accession>A0A1Y2DEM2</accession>
<dbReference type="GO" id="GO:0003682">
    <property type="term" value="F:chromatin binding"/>
    <property type="evidence" value="ECO:0007669"/>
    <property type="project" value="InterPro"/>
</dbReference>
<feature type="region of interest" description="Disordered" evidence="6">
    <location>
        <begin position="1040"/>
        <end position="1066"/>
    </location>
</feature>
<proteinExistence type="predicted"/>
<evidence type="ECO:0000256" key="4">
    <source>
        <dbReference type="ARBA" id="ARBA00023136"/>
    </source>
</evidence>
<reference evidence="8 9" key="1">
    <citation type="submission" date="2016-08" db="EMBL/GenBank/DDBJ databases">
        <title>A Parts List for Fungal Cellulosomes Revealed by Comparative Genomics.</title>
        <authorList>
            <consortium name="DOE Joint Genome Institute"/>
            <person name="Haitjema C.H."/>
            <person name="Gilmore S.P."/>
            <person name="Henske J.K."/>
            <person name="Solomon K.V."/>
            <person name="De Groot R."/>
            <person name="Kuo A."/>
            <person name="Mondo S.J."/>
            <person name="Salamov A.A."/>
            <person name="Labutti K."/>
            <person name="Zhao Z."/>
            <person name="Chiniquy J."/>
            <person name="Barry K."/>
            <person name="Brewer H.M."/>
            <person name="Purvine S.O."/>
            <person name="Wright A.T."/>
            <person name="Boxma B."/>
            <person name="Van Alen T."/>
            <person name="Hackstein J.H."/>
            <person name="Baker S.E."/>
            <person name="Grigoriev I.V."/>
            <person name="O'Malley M.A."/>
        </authorList>
    </citation>
    <scope>NUCLEOTIDE SEQUENCE [LARGE SCALE GENOMIC DNA]</scope>
    <source>
        <strain evidence="8 9">G1</strain>
    </source>
</reference>
<feature type="compositionally biased region" description="Low complexity" evidence="6">
    <location>
        <begin position="320"/>
        <end position="329"/>
    </location>
</feature>
<dbReference type="InterPro" id="IPR044780">
    <property type="entry name" value="Heh2/Src1"/>
</dbReference>
<dbReference type="PANTHER" id="PTHR47808">
    <property type="entry name" value="INNER NUCLEAR MEMBRANE PROTEIN HEH2-RELATED"/>
    <property type="match status" value="1"/>
</dbReference>
<sequence>MSREIPDYLKKNFDPNSLSIPQLRSILKDHGLANVPAPNQPKRVFVKLFNNEILKNRDEILKKLNLTETPKNKRAGRPKKIVENSTENIKSDLPQALRGKSESPQGKDIKNKRVSFGGNDYTIKYESPNKKTTDKIKDDIANKKQEEKVPLIQSTIKRLNEEKELNNLYTKSYDSEQSGISQGRVKRARQQFNNESKQLEIKKIEEEEPSSKKRKQNEKLNANAAVNTSPGNIFQKYDTGKTNQYSTSSRIPKANVVFAEENDDEDDDEDYVYQSNSPSYSSSEDNAINDEEMEDIEHDYATSSNINFSSTIGDNEESNQEQNPPESSSASGTSILQLDNINYSQAMNEGSPLNKISKLEKPKISPSKEPASFSYNNNNSNLFNSFNKLEKERPKTSQSFSYNPNNSLNRSSRVEKPKYSQSFSYNNNYNSFNKSNRLGKPEYSPSNNKKASSYSRKKVPSPYNTSFNDKPKINISYDMSPIQSNHNSLIYDDNSLNHSSSYDRSHTNSNIIGNLYETISEDEESNLMEIASQECSGCSLINVSAGIMSFILTTLIGLFVQWYVSTGGFAGYCEPGKTLVSEYTYLNTLPEDSVLRYNPFYRILPKCLECPKNAICLNNHVVGCKNKDDKLQRKLIASIVPESYLVFPLNEKTCQFDYERKRNYDRLLQNTRSFMYISNNIVRKKLGEIECNEMNKNNFDGFPPKNSNYEMKGISETELKNLLNKEIGGQIREERFNILWVNMMAKLTKYDELKNLCVPERKKKWKTTETKDDTYFCEILKIFRYIPGAGNNVTVINDDIEFSTKEGLLTTTDKPVYSKKCRMKWFMNRYIRSNVYRIIHRYWKYALSMVGLTILAGIVDLLIKKRNKRINVVNSICEEVIWLLQEAEYQNKEDPLHFPSPNISVAQLYDILLPAVIGPKDKNVPEGDCVEIINNDGSTTHYWVFHNPKERALIWKRVYDQVRTNSNVLESNALVKRESHRCWEWIGNPTLYIRRKSPNTKNKQTTYYPKIANNSRLSLGGVSNRSFNTQQQGQQFAGDISAISSSGPNANESYGSLLGNENDNDEVKDASLKGHINKLSIFNDRRQSQIHDDHESEELNGVKEGQQPSFTSTRSSLYPNL</sequence>
<comment type="caution">
    <text evidence="8">The sequence shown here is derived from an EMBL/GenBank/DDBJ whole genome shotgun (WGS) entry which is preliminary data.</text>
</comment>
<feature type="compositionally biased region" description="Low complexity" evidence="6">
    <location>
        <begin position="419"/>
        <end position="436"/>
    </location>
</feature>
<dbReference type="InterPro" id="IPR018996">
    <property type="entry name" value="Man1/Src1-like_C"/>
</dbReference>
<feature type="compositionally biased region" description="Polar residues" evidence="6">
    <location>
        <begin position="1106"/>
        <end position="1121"/>
    </location>
</feature>
<gene>
    <name evidence="8" type="ORF">LY90DRAFT_701623</name>
</gene>
<protein>
    <recommendedName>
        <fullName evidence="7">Man1/Src1-like C-terminal domain-containing protein</fullName>
    </recommendedName>
</protein>